<dbReference type="PANTHER" id="PTHR36444:SF2">
    <property type="entry name" value="TRANSCRIPTIONAL REGULATOR PROTEIN YOBU-RELATED"/>
    <property type="match status" value="1"/>
</dbReference>
<dbReference type="SMART" id="SM00871">
    <property type="entry name" value="AraC_E_bind"/>
    <property type="match status" value="1"/>
</dbReference>
<dbReference type="AlphaFoldDB" id="A0A4R1JMU5"/>
<dbReference type="InterPro" id="IPR010499">
    <property type="entry name" value="AraC_E-bd"/>
</dbReference>
<dbReference type="Gene3D" id="3.20.80.10">
    <property type="entry name" value="Regulatory factor, effector binding domain"/>
    <property type="match status" value="1"/>
</dbReference>
<gene>
    <name evidence="2" type="ORF">EV690_1920</name>
</gene>
<sequence length="148" mass="16562">METVQIKNFVVKGLAIRTSNEVEMNPETAMIAQHVQYVDANLVIDHQSGAQAYSVYYNYESDVNGQFDILMGSTEVSSSKVDLTSVEVVAGSYIKFESEGEFPSAIISAWQAVWTYFNSPDCEHSRAYTTDFEHYESSSKVSVYIALK</sequence>
<evidence type="ECO:0000313" key="2">
    <source>
        <dbReference type="EMBL" id="TCK51839.1"/>
    </source>
</evidence>
<organism evidence="2 3">
    <name type="scientific">Celerinatantimonas diazotrophica</name>
    <dbReference type="NCBI Taxonomy" id="412034"/>
    <lineage>
        <taxon>Bacteria</taxon>
        <taxon>Pseudomonadati</taxon>
        <taxon>Pseudomonadota</taxon>
        <taxon>Gammaproteobacteria</taxon>
        <taxon>Celerinatantimonadaceae</taxon>
        <taxon>Celerinatantimonas</taxon>
    </lineage>
</organism>
<evidence type="ECO:0000313" key="3">
    <source>
        <dbReference type="Proteomes" id="UP000295565"/>
    </source>
</evidence>
<keyword evidence="3" id="KW-1185">Reference proteome</keyword>
<dbReference type="InterPro" id="IPR011256">
    <property type="entry name" value="Reg_factor_effector_dom_sf"/>
</dbReference>
<dbReference type="EMBL" id="SMGD01000013">
    <property type="protein sequence ID" value="TCK51839.1"/>
    <property type="molecule type" value="Genomic_DNA"/>
</dbReference>
<dbReference type="Proteomes" id="UP000295565">
    <property type="component" value="Unassembled WGS sequence"/>
</dbReference>
<dbReference type="OrthoDB" id="3173400at2"/>
<dbReference type="InterPro" id="IPR053182">
    <property type="entry name" value="YobU-like_regulator"/>
</dbReference>
<feature type="domain" description="AraC effector-binding" evidence="1">
    <location>
        <begin position="1"/>
        <end position="148"/>
    </location>
</feature>
<dbReference type="SUPFAM" id="SSF55136">
    <property type="entry name" value="Probable bacterial effector-binding domain"/>
    <property type="match status" value="1"/>
</dbReference>
<accession>A0A4R1JMU5</accession>
<reference evidence="2 3" key="1">
    <citation type="submission" date="2019-03" db="EMBL/GenBank/DDBJ databases">
        <title>Genomic Encyclopedia of Type Strains, Phase IV (KMG-IV): sequencing the most valuable type-strain genomes for metagenomic binning, comparative biology and taxonomic classification.</title>
        <authorList>
            <person name="Goeker M."/>
        </authorList>
    </citation>
    <scope>NUCLEOTIDE SEQUENCE [LARGE SCALE GENOMIC DNA]</scope>
    <source>
        <strain evidence="2 3">DSM 18577</strain>
    </source>
</reference>
<dbReference type="InterPro" id="IPR029441">
    <property type="entry name" value="Cass2"/>
</dbReference>
<dbReference type="Pfam" id="PF14526">
    <property type="entry name" value="Cass2"/>
    <property type="match status" value="1"/>
</dbReference>
<proteinExistence type="predicted"/>
<comment type="caution">
    <text evidence="2">The sequence shown here is derived from an EMBL/GenBank/DDBJ whole genome shotgun (WGS) entry which is preliminary data.</text>
</comment>
<dbReference type="PANTHER" id="PTHR36444">
    <property type="entry name" value="TRANSCRIPTIONAL REGULATOR PROTEIN YOBU-RELATED"/>
    <property type="match status" value="1"/>
</dbReference>
<name>A0A4R1JMU5_9GAMM</name>
<evidence type="ECO:0000259" key="1">
    <source>
        <dbReference type="SMART" id="SM00871"/>
    </source>
</evidence>
<protein>
    <submittedName>
        <fullName evidence="2">Putative transcriptional regulator YdeE</fullName>
    </submittedName>
</protein>
<dbReference type="RefSeq" id="WP_131912753.1">
    <property type="nucleotide sequence ID" value="NZ_OU594967.1"/>
</dbReference>